<feature type="transmembrane region" description="Helical" evidence="5">
    <location>
        <begin position="287"/>
        <end position="305"/>
    </location>
</feature>
<reference evidence="6 7" key="1">
    <citation type="submission" date="2020-04" db="EMBL/GenBank/DDBJ databases">
        <title>Vibrio sp. SM6, a novel species isolated from seawater.</title>
        <authorList>
            <person name="Wang X."/>
        </authorList>
    </citation>
    <scope>NUCLEOTIDE SEQUENCE [LARGE SCALE GENOMIC DNA]</scope>
    <source>
        <strain evidence="6 7">SM6</strain>
    </source>
</reference>
<dbReference type="Pfam" id="PF03595">
    <property type="entry name" value="SLAC1"/>
    <property type="match status" value="1"/>
</dbReference>
<evidence type="ECO:0000313" key="7">
    <source>
        <dbReference type="Proteomes" id="UP000535589"/>
    </source>
</evidence>
<sequence>MDAQRQHAPSRLPFFPIVFFAVVMGLSGLTLAWKSVAGNIAPDIYQWLGAITTVIALIVCALYFLKTVLHRDAVRAEQNHPVMLNFFPAFSISLLLLSAIWQSTPSLALPLWGLGSGVQLLLTLYVLSRWIYDQHFQITHVNPAWFIPIVGNIIAPITGSQLGFIELSWFFFSIGIVFWLVILTIVLNRLFFHEPLPLPMTPMLFILLAPPSIAFVSYTSLIDGIDHFARVLYYVALFIGLFLLVSIPRFIRVPFSLSSWGYSFPSAALTLATSKMATLIASPFLLSLSYALLLGVTLLIALLLIKTIKGLLNHTIISAESK</sequence>
<proteinExistence type="predicted"/>
<dbReference type="PANTHER" id="PTHR37955">
    <property type="entry name" value="TELLURITE RESISTANCE PROTEIN TEHA"/>
    <property type="match status" value="1"/>
</dbReference>
<protein>
    <submittedName>
        <fullName evidence="6">C4-dicarboxylate ABC transporter</fullName>
    </submittedName>
</protein>
<accession>A0A7X8YGL0</accession>
<evidence type="ECO:0000256" key="3">
    <source>
        <dbReference type="ARBA" id="ARBA00022989"/>
    </source>
</evidence>
<keyword evidence="3 5" id="KW-1133">Transmembrane helix</keyword>
<feature type="transmembrane region" description="Helical" evidence="5">
    <location>
        <begin position="12"/>
        <end position="32"/>
    </location>
</feature>
<dbReference type="PANTHER" id="PTHR37955:SF1">
    <property type="entry name" value="DEP DOMAIN-CONTAINING PROTEIN"/>
    <property type="match status" value="1"/>
</dbReference>
<keyword evidence="2 5" id="KW-0812">Transmembrane</keyword>
<comment type="subcellular location">
    <subcellularLocation>
        <location evidence="1">Membrane</location>
        <topology evidence="1">Multi-pass membrane protein</topology>
    </subcellularLocation>
</comment>
<feature type="transmembrane region" description="Helical" evidence="5">
    <location>
        <begin position="86"/>
        <end position="103"/>
    </location>
</feature>
<dbReference type="InterPro" id="IPR004695">
    <property type="entry name" value="SLAC1/Mae1/Ssu1/TehA"/>
</dbReference>
<dbReference type="Proteomes" id="UP000535589">
    <property type="component" value="Unassembled WGS sequence"/>
</dbReference>
<dbReference type="Gene3D" id="1.50.10.150">
    <property type="entry name" value="Voltage-dependent anion channel"/>
    <property type="match status" value="1"/>
</dbReference>
<dbReference type="InterPro" id="IPR052951">
    <property type="entry name" value="Tellurite_res_ion_channel"/>
</dbReference>
<dbReference type="GO" id="GO:0005886">
    <property type="term" value="C:plasma membrane"/>
    <property type="evidence" value="ECO:0007669"/>
    <property type="project" value="TreeGrafter"/>
</dbReference>
<organism evidence="6 7">
    <name type="scientific">Vibrio agarilyticus</name>
    <dbReference type="NCBI Taxonomy" id="2726741"/>
    <lineage>
        <taxon>Bacteria</taxon>
        <taxon>Pseudomonadati</taxon>
        <taxon>Pseudomonadota</taxon>
        <taxon>Gammaproteobacteria</taxon>
        <taxon>Vibrionales</taxon>
        <taxon>Vibrionaceae</taxon>
        <taxon>Vibrio</taxon>
    </lineage>
</organism>
<keyword evidence="4 5" id="KW-0472">Membrane</keyword>
<feature type="transmembrane region" description="Helical" evidence="5">
    <location>
        <begin position="204"/>
        <end position="225"/>
    </location>
</feature>
<feature type="transmembrane region" description="Helical" evidence="5">
    <location>
        <begin position="44"/>
        <end position="65"/>
    </location>
</feature>
<dbReference type="CDD" id="cd09323">
    <property type="entry name" value="TDT_SLAC1_like"/>
    <property type="match status" value="1"/>
</dbReference>
<dbReference type="InterPro" id="IPR038665">
    <property type="entry name" value="Voltage-dep_anion_channel_sf"/>
</dbReference>
<gene>
    <name evidence="6" type="ORF">HGP28_09320</name>
</gene>
<name>A0A7X8YGL0_9VIBR</name>
<evidence type="ECO:0000313" key="6">
    <source>
        <dbReference type="EMBL" id="NLS13088.1"/>
    </source>
</evidence>
<keyword evidence="7" id="KW-1185">Reference proteome</keyword>
<comment type="caution">
    <text evidence="6">The sequence shown here is derived from an EMBL/GenBank/DDBJ whole genome shotgun (WGS) entry which is preliminary data.</text>
</comment>
<dbReference type="AlphaFoldDB" id="A0A7X8YGL0"/>
<evidence type="ECO:0000256" key="4">
    <source>
        <dbReference type="ARBA" id="ARBA00023136"/>
    </source>
</evidence>
<evidence type="ECO:0000256" key="5">
    <source>
        <dbReference type="SAM" id="Phobius"/>
    </source>
</evidence>
<feature type="transmembrane region" description="Helical" evidence="5">
    <location>
        <begin position="109"/>
        <end position="132"/>
    </location>
</feature>
<feature type="transmembrane region" description="Helical" evidence="5">
    <location>
        <begin position="231"/>
        <end position="250"/>
    </location>
</feature>
<dbReference type="GO" id="GO:0046583">
    <property type="term" value="F:monoatomic cation efflux transmembrane transporter activity"/>
    <property type="evidence" value="ECO:0007669"/>
    <property type="project" value="TreeGrafter"/>
</dbReference>
<evidence type="ECO:0000256" key="2">
    <source>
        <dbReference type="ARBA" id="ARBA00022692"/>
    </source>
</evidence>
<feature type="transmembrane region" description="Helical" evidence="5">
    <location>
        <begin position="170"/>
        <end position="192"/>
    </location>
</feature>
<dbReference type="EMBL" id="JABAIK010000007">
    <property type="protein sequence ID" value="NLS13088.1"/>
    <property type="molecule type" value="Genomic_DNA"/>
</dbReference>
<evidence type="ECO:0000256" key="1">
    <source>
        <dbReference type="ARBA" id="ARBA00004141"/>
    </source>
</evidence>